<dbReference type="InterPro" id="IPR035647">
    <property type="entry name" value="EFG_III/V"/>
</dbReference>
<dbReference type="InterPro" id="IPR053905">
    <property type="entry name" value="EF-G-like_DII"/>
</dbReference>
<proteinExistence type="predicted"/>
<dbReference type="NCBIfam" id="NF009381">
    <property type="entry name" value="PRK12740.1-5"/>
    <property type="match status" value="1"/>
</dbReference>
<dbReference type="SMART" id="SM00838">
    <property type="entry name" value="EFG_C"/>
    <property type="match status" value="1"/>
</dbReference>
<name>A0A381PIA2_9ZZZZ</name>
<dbReference type="CDD" id="cd16262">
    <property type="entry name" value="EFG_III"/>
    <property type="match status" value="1"/>
</dbReference>
<dbReference type="CDD" id="cd04170">
    <property type="entry name" value="EF-G_bact"/>
    <property type="match status" value="1"/>
</dbReference>
<evidence type="ECO:0000313" key="4">
    <source>
        <dbReference type="EMBL" id="SUZ66755.1"/>
    </source>
</evidence>
<dbReference type="NCBIfam" id="TIGR00231">
    <property type="entry name" value="small_GTP"/>
    <property type="match status" value="1"/>
</dbReference>
<dbReference type="Pfam" id="PF00679">
    <property type="entry name" value="EFG_C"/>
    <property type="match status" value="1"/>
</dbReference>
<sequence length="683" mass="73024">VKAFAPDRIRNVALVGPPGSGKTSLAEAMLYRAGALKRVGRVEDGSTVCDHEPEEKEAGHSLTTALATLEWHDHKVNLLDTPGTFDFAGEAVGAMAAVDLAVFVVDASSGLDHATVDLWRQASVRRLPRLVFVNKLDREYTSFERVLAELQDAFGAGVAPLEIPIGEAESFHGIADLLTDTAWIYDSGHAELGEIPEEMEEREHQVHDSLVENIVVADDDLLERFLDGDVPSFEELEKVLGRGVADGTVFPVVCGSATIPIAVDRLCNYIVEVGPSPMDRPAVPVTVGGTEVEVAPDPSADTLVQVFKTAVDPYLGHVSYFRVLTGTVTRDLHLSNGRTGDNERFRNVMTLQGGESLNVDALPAGDIGAVAKLHGTLTGDTLSAGGRAAAPPIGFPSPVLSVAVSARNRNDEDKLANALHRLVEEDPVLTVTRNDETRQTLLGGLGETHLRNVVARLERKFGVQVDKEDARVAYRETITGTFSAEGKYKKQSGGHGQFGIAAIRIEPLSAGSGFEFADEVRGGVIPRQFIPAVEAGIVDAMAHGGSSGYPVVDIRAAVFDGKHHAVDSSEMSFKMAGRLAFQEALGGARPVVLEPVSAVEVTIPSDCLGDVMGDLSSRRATVQGSDMDMWGDQVISAMVPEAEMMRYSIDLRSITGGRGRFTIRHDHYAQVPAGVSVPAPPER</sequence>
<evidence type="ECO:0000259" key="3">
    <source>
        <dbReference type="PROSITE" id="PS51722"/>
    </source>
</evidence>
<dbReference type="GO" id="GO:0005525">
    <property type="term" value="F:GTP binding"/>
    <property type="evidence" value="ECO:0007669"/>
    <property type="project" value="UniProtKB-KW"/>
</dbReference>
<evidence type="ECO:0000256" key="1">
    <source>
        <dbReference type="ARBA" id="ARBA00022741"/>
    </source>
</evidence>
<dbReference type="SUPFAM" id="SSF54980">
    <property type="entry name" value="EF-G C-terminal domain-like"/>
    <property type="match status" value="2"/>
</dbReference>
<dbReference type="GO" id="GO:0032790">
    <property type="term" value="P:ribosome disassembly"/>
    <property type="evidence" value="ECO:0007669"/>
    <property type="project" value="TreeGrafter"/>
</dbReference>
<dbReference type="InterPro" id="IPR020568">
    <property type="entry name" value="Ribosomal_Su5_D2-typ_SF"/>
</dbReference>
<dbReference type="AlphaFoldDB" id="A0A381PIA2"/>
<keyword evidence="2" id="KW-0342">GTP-binding</keyword>
<feature type="non-terminal residue" evidence="4">
    <location>
        <position position="1"/>
    </location>
</feature>
<gene>
    <name evidence="4" type="ORF">METZ01_LOCUS19609</name>
</gene>
<dbReference type="Gene3D" id="3.40.50.300">
    <property type="entry name" value="P-loop containing nucleotide triphosphate hydrolases"/>
    <property type="match status" value="1"/>
</dbReference>
<dbReference type="InterPro" id="IPR000640">
    <property type="entry name" value="EFG_V-like"/>
</dbReference>
<dbReference type="NCBIfam" id="NF009891">
    <property type="entry name" value="PRK13351.1-1"/>
    <property type="match status" value="1"/>
</dbReference>
<dbReference type="FunFam" id="3.30.70.240:FF:000001">
    <property type="entry name" value="Elongation factor G"/>
    <property type="match status" value="1"/>
</dbReference>
<reference evidence="4" key="1">
    <citation type="submission" date="2018-05" db="EMBL/GenBank/DDBJ databases">
        <authorList>
            <person name="Lanie J.A."/>
            <person name="Ng W.-L."/>
            <person name="Kazmierczak K.M."/>
            <person name="Andrzejewski T.M."/>
            <person name="Davidsen T.M."/>
            <person name="Wayne K.J."/>
            <person name="Tettelin H."/>
            <person name="Glass J.I."/>
            <person name="Rusch D."/>
            <person name="Podicherti R."/>
            <person name="Tsui H.-C.T."/>
            <person name="Winkler M.E."/>
        </authorList>
    </citation>
    <scope>NUCLEOTIDE SEQUENCE</scope>
</reference>
<organism evidence="4">
    <name type="scientific">marine metagenome</name>
    <dbReference type="NCBI Taxonomy" id="408172"/>
    <lineage>
        <taxon>unclassified sequences</taxon>
        <taxon>metagenomes</taxon>
        <taxon>ecological metagenomes</taxon>
    </lineage>
</organism>
<dbReference type="Gene3D" id="2.40.30.10">
    <property type="entry name" value="Translation factors"/>
    <property type="match status" value="1"/>
</dbReference>
<dbReference type="GO" id="GO:0003924">
    <property type="term" value="F:GTPase activity"/>
    <property type="evidence" value="ECO:0007669"/>
    <property type="project" value="InterPro"/>
</dbReference>
<dbReference type="InterPro" id="IPR005225">
    <property type="entry name" value="Small_GTP-bd"/>
</dbReference>
<dbReference type="InterPro" id="IPR005517">
    <property type="entry name" value="Transl_elong_EFG/EF2_IV"/>
</dbReference>
<dbReference type="Pfam" id="PF00009">
    <property type="entry name" value="GTP_EFTU"/>
    <property type="match status" value="1"/>
</dbReference>
<dbReference type="InterPro" id="IPR003593">
    <property type="entry name" value="AAA+_ATPase"/>
</dbReference>
<dbReference type="InterPro" id="IPR027417">
    <property type="entry name" value="P-loop_NTPase"/>
</dbReference>
<protein>
    <recommendedName>
        <fullName evidence="3">Tr-type G domain-containing protein</fullName>
    </recommendedName>
</protein>
<dbReference type="Gene3D" id="3.30.70.870">
    <property type="entry name" value="Elongation Factor G (Translational Gtpase), domain 3"/>
    <property type="match status" value="1"/>
</dbReference>
<dbReference type="InterPro" id="IPR047872">
    <property type="entry name" value="EFG_IV"/>
</dbReference>
<dbReference type="Gene3D" id="3.30.230.10">
    <property type="match status" value="1"/>
</dbReference>
<dbReference type="NCBIfam" id="NF009379">
    <property type="entry name" value="PRK12740.1-3"/>
    <property type="match status" value="1"/>
</dbReference>
<dbReference type="FunFam" id="3.30.230.10:FF:000003">
    <property type="entry name" value="Elongation factor G"/>
    <property type="match status" value="1"/>
</dbReference>
<dbReference type="SUPFAM" id="SSF52540">
    <property type="entry name" value="P-loop containing nucleoside triphosphate hydrolases"/>
    <property type="match status" value="1"/>
</dbReference>
<dbReference type="SUPFAM" id="SSF54211">
    <property type="entry name" value="Ribosomal protein S5 domain 2-like"/>
    <property type="match status" value="1"/>
</dbReference>
<evidence type="ECO:0000256" key="2">
    <source>
        <dbReference type="ARBA" id="ARBA00023134"/>
    </source>
</evidence>
<dbReference type="Pfam" id="PF22042">
    <property type="entry name" value="EF-G_D2"/>
    <property type="match status" value="1"/>
</dbReference>
<feature type="domain" description="Tr-type G" evidence="3">
    <location>
        <begin position="7"/>
        <end position="278"/>
    </location>
</feature>
<dbReference type="InterPro" id="IPR041095">
    <property type="entry name" value="EFG_II"/>
</dbReference>
<dbReference type="Pfam" id="PF03764">
    <property type="entry name" value="EFG_IV"/>
    <property type="match status" value="1"/>
</dbReference>
<accession>A0A381PIA2</accession>
<dbReference type="SMART" id="SM00382">
    <property type="entry name" value="AAA"/>
    <property type="match status" value="1"/>
</dbReference>
<dbReference type="PANTHER" id="PTHR43261">
    <property type="entry name" value="TRANSLATION ELONGATION FACTOR G-RELATED"/>
    <property type="match status" value="1"/>
</dbReference>
<dbReference type="SUPFAM" id="SSF50447">
    <property type="entry name" value="Translation proteins"/>
    <property type="match status" value="1"/>
</dbReference>
<dbReference type="Pfam" id="PF14492">
    <property type="entry name" value="EFG_III"/>
    <property type="match status" value="1"/>
</dbReference>
<dbReference type="InterPro" id="IPR035649">
    <property type="entry name" value="EFG_V"/>
</dbReference>
<dbReference type="GO" id="GO:0003746">
    <property type="term" value="F:translation elongation factor activity"/>
    <property type="evidence" value="ECO:0007669"/>
    <property type="project" value="InterPro"/>
</dbReference>
<dbReference type="InterPro" id="IPR009000">
    <property type="entry name" value="Transl_B-barrel_sf"/>
</dbReference>
<dbReference type="Gene3D" id="3.30.70.240">
    <property type="match status" value="1"/>
</dbReference>
<dbReference type="PROSITE" id="PS51722">
    <property type="entry name" value="G_TR_2"/>
    <property type="match status" value="1"/>
</dbReference>
<dbReference type="PANTHER" id="PTHR43261:SF6">
    <property type="entry name" value="ELONGATION FACTOR G-LIKE PROTEIN"/>
    <property type="match status" value="1"/>
</dbReference>
<dbReference type="CDD" id="cd01434">
    <property type="entry name" value="EFG_mtEFG1_IV"/>
    <property type="match status" value="1"/>
</dbReference>
<dbReference type="InterPro" id="IPR009022">
    <property type="entry name" value="EFG_III"/>
</dbReference>
<keyword evidence="1" id="KW-0547">Nucleotide-binding</keyword>
<dbReference type="InterPro" id="IPR000795">
    <property type="entry name" value="T_Tr_GTP-bd_dom"/>
</dbReference>
<dbReference type="SMART" id="SM00889">
    <property type="entry name" value="EFG_IV"/>
    <property type="match status" value="1"/>
</dbReference>
<dbReference type="EMBL" id="UINC01000993">
    <property type="protein sequence ID" value="SUZ66755.1"/>
    <property type="molecule type" value="Genomic_DNA"/>
</dbReference>
<dbReference type="InterPro" id="IPR014721">
    <property type="entry name" value="Ribsml_uS5_D2-typ_fold_subgr"/>
</dbReference>
<dbReference type="CDD" id="cd03713">
    <property type="entry name" value="EFG_mtEFG_C"/>
    <property type="match status" value="1"/>
</dbReference>